<organism evidence="1 2">
    <name type="scientific">Sneathiella marina</name>
    <dbReference type="NCBI Taxonomy" id="2950108"/>
    <lineage>
        <taxon>Bacteria</taxon>
        <taxon>Pseudomonadati</taxon>
        <taxon>Pseudomonadota</taxon>
        <taxon>Alphaproteobacteria</taxon>
        <taxon>Sneathiellales</taxon>
        <taxon>Sneathiellaceae</taxon>
        <taxon>Sneathiella</taxon>
    </lineage>
</organism>
<sequence length="199" mass="21612">MRPATRSTFDILYWFNLKAAESGRPLETAFLIKLLYLCQALHAASHQQQKLMPATFLSTEAGPIEPDAFLALEHGFELSTAVAPSADVEKTLNTVWQICQDKSLTELDFILSFDSALKSASARGRNAEITIGEMAGAYKNGGPLSRNEIAFNKFPDGSEVATKSSNLEAAPNAGQEVRFTADGRSVTKWAPTKRVSAKS</sequence>
<evidence type="ECO:0000313" key="1">
    <source>
        <dbReference type="EMBL" id="USG59707.1"/>
    </source>
</evidence>
<evidence type="ECO:0000313" key="2">
    <source>
        <dbReference type="Proteomes" id="UP001056291"/>
    </source>
</evidence>
<reference evidence="1" key="1">
    <citation type="submission" date="2022-06" db="EMBL/GenBank/DDBJ databases">
        <title>Sneathiella actinostolidae sp. nov., isolated from a sea anemonein the Western Pacific Ocean.</title>
        <authorList>
            <person name="Wei M.J."/>
        </authorList>
    </citation>
    <scope>NUCLEOTIDE SEQUENCE</scope>
    <source>
        <strain evidence="1">PHK-P5</strain>
    </source>
</reference>
<dbReference type="EMBL" id="CP098747">
    <property type="protein sequence ID" value="USG59707.1"/>
    <property type="molecule type" value="Genomic_DNA"/>
</dbReference>
<dbReference type="Proteomes" id="UP001056291">
    <property type="component" value="Chromosome"/>
</dbReference>
<dbReference type="RefSeq" id="WP_251932477.1">
    <property type="nucleotide sequence ID" value="NZ_CP098747.1"/>
</dbReference>
<proteinExistence type="predicted"/>
<keyword evidence="2" id="KW-1185">Reference proteome</keyword>
<name>A0ABY4VYE0_9PROT</name>
<protein>
    <recommendedName>
        <fullName evidence="3">Antitoxin SocA-like Panacea domain-containing protein</fullName>
    </recommendedName>
</protein>
<evidence type="ECO:0008006" key="3">
    <source>
        <dbReference type="Google" id="ProtNLM"/>
    </source>
</evidence>
<accession>A0ABY4VYE0</accession>
<gene>
    <name evidence="1" type="ORF">NBZ79_10995</name>
</gene>